<protein>
    <submittedName>
        <fullName evidence="2">Uncharacterized protein</fullName>
    </submittedName>
</protein>
<feature type="compositionally biased region" description="Basic and acidic residues" evidence="1">
    <location>
        <begin position="26"/>
        <end position="38"/>
    </location>
</feature>
<gene>
    <name evidence="2" type="ORF">EJ04DRAFT_364986</name>
</gene>
<dbReference type="Proteomes" id="UP000799444">
    <property type="component" value="Unassembled WGS sequence"/>
</dbReference>
<name>A0A9P4QSE1_9PLEO</name>
<evidence type="ECO:0000313" key="3">
    <source>
        <dbReference type="Proteomes" id="UP000799444"/>
    </source>
</evidence>
<reference evidence="2" key="1">
    <citation type="journal article" date="2020" name="Stud. Mycol.">
        <title>101 Dothideomycetes genomes: a test case for predicting lifestyles and emergence of pathogens.</title>
        <authorList>
            <person name="Haridas S."/>
            <person name="Albert R."/>
            <person name="Binder M."/>
            <person name="Bloem J."/>
            <person name="Labutti K."/>
            <person name="Salamov A."/>
            <person name="Andreopoulos B."/>
            <person name="Baker S."/>
            <person name="Barry K."/>
            <person name="Bills G."/>
            <person name="Bluhm B."/>
            <person name="Cannon C."/>
            <person name="Castanera R."/>
            <person name="Culley D."/>
            <person name="Daum C."/>
            <person name="Ezra D."/>
            <person name="Gonzalez J."/>
            <person name="Henrissat B."/>
            <person name="Kuo A."/>
            <person name="Liang C."/>
            <person name="Lipzen A."/>
            <person name="Lutzoni F."/>
            <person name="Magnuson J."/>
            <person name="Mondo S."/>
            <person name="Nolan M."/>
            <person name="Ohm R."/>
            <person name="Pangilinan J."/>
            <person name="Park H.-J."/>
            <person name="Ramirez L."/>
            <person name="Alfaro M."/>
            <person name="Sun H."/>
            <person name="Tritt A."/>
            <person name="Yoshinaga Y."/>
            <person name="Zwiers L.-H."/>
            <person name="Turgeon B."/>
            <person name="Goodwin S."/>
            <person name="Spatafora J."/>
            <person name="Crous P."/>
            <person name="Grigoriev I."/>
        </authorList>
    </citation>
    <scope>NUCLEOTIDE SEQUENCE</scope>
    <source>
        <strain evidence="2">CBS 125425</strain>
    </source>
</reference>
<evidence type="ECO:0000256" key="1">
    <source>
        <dbReference type="SAM" id="MobiDB-lite"/>
    </source>
</evidence>
<organism evidence="2 3">
    <name type="scientific">Polyplosphaeria fusca</name>
    <dbReference type="NCBI Taxonomy" id="682080"/>
    <lineage>
        <taxon>Eukaryota</taxon>
        <taxon>Fungi</taxon>
        <taxon>Dikarya</taxon>
        <taxon>Ascomycota</taxon>
        <taxon>Pezizomycotina</taxon>
        <taxon>Dothideomycetes</taxon>
        <taxon>Pleosporomycetidae</taxon>
        <taxon>Pleosporales</taxon>
        <taxon>Tetraplosphaeriaceae</taxon>
        <taxon>Polyplosphaeria</taxon>
    </lineage>
</organism>
<feature type="region of interest" description="Disordered" evidence="1">
    <location>
        <begin position="23"/>
        <end position="53"/>
    </location>
</feature>
<comment type="caution">
    <text evidence="2">The sequence shown here is derived from an EMBL/GenBank/DDBJ whole genome shotgun (WGS) entry which is preliminary data.</text>
</comment>
<keyword evidence="3" id="KW-1185">Reference proteome</keyword>
<dbReference type="AlphaFoldDB" id="A0A9P4QSE1"/>
<sequence>MCFWKIYFIHSVARIRQEVQTRQVHMHSDSRGIEHEARSTPSSKPKAAPLTHPSLTTLPLSLARLCVSPNDTLPSHPPPRSSPALRHTPQLPLVVYPCTHPRCRTPLPPIAHTCTSRGNCFFASPKQLKRARRPMTWAPHPKRSGHLPRA</sequence>
<accession>A0A9P4QSE1</accession>
<proteinExistence type="predicted"/>
<feature type="compositionally biased region" description="Basic residues" evidence="1">
    <location>
        <begin position="140"/>
        <end position="150"/>
    </location>
</feature>
<feature type="region of interest" description="Disordered" evidence="1">
    <location>
        <begin position="131"/>
        <end position="150"/>
    </location>
</feature>
<evidence type="ECO:0000313" key="2">
    <source>
        <dbReference type="EMBL" id="KAF2731600.1"/>
    </source>
</evidence>
<dbReference type="EMBL" id="ML996192">
    <property type="protein sequence ID" value="KAF2731600.1"/>
    <property type="molecule type" value="Genomic_DNA"/>
</dbReference>